<keyword evidence="5 7" id="KW-0472">Membrane</keyword>
<feature type="compositionally biased region" description="Basic residues" evidence="6">
    <location>
        <begin position="17"/>
        <end position="28"/>
    </location>
</feature>
<name>A0A553N9H3_TIGCA</name>
<protein>
    <submittedName>
        <fullName evidence="8">Uncharacterized protein</fullName>
    </submittedName>
</protein>
<feature type="compositionally biased region" description="Basic and acidic residues" evidence="6">
    <location>
        <begin position="165"/>
        <end position="177"/>
    </location>
</feature>
<feature type="compositionally biased region" description="Basic residues" evidence="6">
    <location>
        <begin position="812"/>
        <end position="835"/>
    </location>
</feature>
<evidence type="ECO:0000256" key="7">
    <source>
        <dbReference type="SAM" id="Phobius"/>
    </source>
</evidence>
<accession>A0A553N9H3</accession>
<feature type="compositionally biased region" description="Basic and acidic residues" evidence="6">
    <location>
        <begin position="798"/>
        <end position="811"/>
    </location>
</feature>
<dbReference type="STRING" id="6832.A0A553N9H3"/>
<feature type="region of interest" description="Disordered" evidence="6">
    <location>
        <begin position="555"/>
        <end position="585"/>
    </location>
</feature>
<reference evidence="8 9" key="1">
    <citation type="journal article" date="2018" name="Nat. Ecol. Evol.">
        <title>Genomic signatures of mitonuclear coevolution across populations of Tigriopus californicus.</title>
        <authorList>
            <person name="Barreto F.S."/>
            <person name="Watson E.T."/>
            <person name="Lima T.G."/>
            <person name="Willett C.S."/>
            <person name="Edmands S."/>
            <person name="Li W."/>
            <person name="Burton R.S."/>
        </authorList>
    </citation>
    <scope>NUCLEOTIDE SEQUENCE [LARGE SCALE GENOMIC DNA]</scope>
    <source>
        <strain evidence="8 9">San Diego</strain>
    </source>
</reference>
<feature type="compositionally biased region" description="Polar residues" evidence="6">
    <location>
        <begin position="724"/>
        <end position="740"/>
    </location>
</feature>
<feature type="compositionally biased region" description="Low complexity" evidence="6">
    <location>
        <begin position="755"/>
        <end position="772"/>
    </location>
</feature>
<feature type="region of interest" description="Disordered" evidence="6">
    <location>
        <begin position="13"/>
        <end position="37"/>
    </location>
</feature>
<keyword evidence="9" id="KW-1185">Reference proteome</keyword>
<gene>
    <name evidence="8" type="ORF">TCAL_06233</name>
</gene>
<feature type="region of interest" description="Disordered" evidence="6">
    <location>
        <begin position="668"/>
        <end position="697"/>
    </location>
</feature>
<dbReference type="PANTHER" id="PTHR31815:SF1">
    <property type="entry name" value="TRANSMEMBRANE PROTEIN 200C"/>
    <property type="match status" value="1"/>
</dbReference>
<feature type="region of interest" description="Disordered" evidence="6">
    <location>
        <begin position="165"/>
        <end position="196"/>
    </location>
</feature>
<feature type="region of interest" description="Disordered" evidence="6">
    <location>
        <begin position="1155"/>
        <end position="1212"/>
    </location>
</feature>
<feature type="compositionally biased region" description="Polar residues" evidence="6">
    <location>
        <begin position="104"/>
        <end position="119"/>
    </location>
</feature>
<evidence type="ECO:0000256" key="2">
    <source>
        <dbReference type="ARBA" id="ARBA00005308"/>
    </source>
</evidence>
<feature type="region of interest" description="Disordered" evidence="6">
    <location>
        <begin position="294"/>
        <end position="332"/>
    </location>
</feature>
<organism evidence="8 9">
    <name type="scientific">Tigriopus californicus</name>
    <name type="common">Marine copepod</name>
    <dbReference type="NCBI Taxonomy" id="6832"/>
    <lineage>
        <taxon>Eukaryota</taxon>
        <taxon>Metazoa</taxon>
        <taxon>Ecdysozoa</taxon>
        <taxon>Arthropoda</taxon>
        <taxon>Crustacea</taxon>
        <taxon>Multicrustacea</taxon>
        <taxon>Hexanauplia</taxon>
        <taxon>Copepoda</taxon>
        <taxon>Harpacticoida</taxon>
        <taxon>Harpacticidae</taxon>
        <taxon>Tigriopus</taxon>
    </lineage>
</organism>
<comment type="subcellular location">
    <subcellularLocation>
        <location evidence="1">Membrane</location>
        <topology evidence="1">Multi-pass membrane protein</topology>
    </subcellularLocation>
</comment>
<keyword evidence="3 7" id="KW-0812">Transmembrane</keyword>
<feature type="transmembrane region" description="Helical" evidence="7">
    <location>
        <begin position="253"/>
        <end position="276"/>
    </location>
</feature>
<feature type="region of interest" description="Disordered" evidence="6">
    <location>
        <begin position="716"/>
        <end position="877"/>
    </location>
</feature>
<dbReference type="AlphaFoldDB" id="A0A553N9H3"/>
<feature type="compositionally biased region" description="Low complexity" evidence="6">
    <location>
        <begin position="129"/>
        <end position="148"/>
    </location>
</feature>
<dbReference type="GO" id="GO:0016020">
    <property type="term" value="C:membrane"/>
    <property type="evidence" value="ECO:0007669"/>
    <property type="project" value="UniProtKB-SubCell"/>
</dbReference>
<evidence type="ECO:0000256" key="1">
    <source>
        <dbReference type="ARBA" id="ARBA00004141"/>
    </source>
</evidence>
<feature type="compositionally biased region" description="Polar residues" evidence="6">
    <location>
        <begin position="669"/>
        <end position="686"/>
    </location>
</feature>
<feature type="transmembrane region" description="Helical" evidence="7">
    <location>
        <begin position="335"/>
        <end position="356"/>
    </location>
</feature>
<comment type="caution">
    <text evidence="8">The sequence shown here is derived from an EMBL/GenBank/DDBJ whole genome shotgun (WGS) entry which is preliminary data.</text>
</comment>
<keyword evidence="4 7" id="KW-1133">Transmembrane helix</keyword>
<dbReference type="InterPro" id="IPR018787">
    <property type="entry name" value="DUF2371_TMEM200"/>
</dbReference>
<feature type="compositionally biased region" description="Basic and acidic residues" evidence="6">
    <location>
        <begin position="1165"/>
        <end position="1185"/>
    </location>
</feature>
<sequence>MIAQTRFLGRNKGLAAQKKKQAARRKSKGNSPTLGEFPYAQNDYSVIFGGERKKLDPYAIPKKEEQPKERIILSQDPIIRVMIENNSDIKYEEAMREEEEQSKADSSTLSPSSTHTVQGVFTKGGGPRTSSSTFSPTASSLGRRGSSSTLAQRFQHFVSVAREKSRNRLFKGDRAHPQDSSTSRTNGTGTSRGGGGIVRFSTQESGGHQVPKVVIDGLSPTLQQRRTLFQTKARNLNCCASFGSQGRVTSGCLWHAFRAITLGVLLIAIGITMAILDDQRNLQQKTLNKSMSVSSVIASPGPPTTTLASLPPSGVPNATTGPATTGPSSRKRPGFAGPVVMGVGGFLIVAACVMTFEARDNAAKVALKFRSSSSQTTFLDRNIVETLHVDPSSGSSVSPRGGNCKVLSAVGASAQVGVGSAAAATAGLFDLQNTFRPLAVPSNLNISGSTYSNKRASFNGKLPAASDFEPGLALMDEIGRRALTNAFIQFTRNTSNPSAYRDSLIYNIQPSQNYPKEDDGFRGSGHLEVGQAIPKCPSAPDIAHHKLDHNVTMSGHVASHRQKECVDGQVQGDSSSQQPEYEPLPTLRGQYRVLTPTMYRSRMAATRQAISMDCEGSNTAKTRREGPSLRIPSPFQNPIRKFAQDSLDLELGASATGVHNLANRGAAVVNSSSTEGHTAKSSNQSQRESREIYEEHSNSSMLLDLHLEGSAPVTLLVRDESRSTRSTSGNREAGSNNRSPPSLHEQMSCERLKLSCSRSNSNSSSSSSSSSSLPKQEETSIFGGSGSVEQEEDEEAEREAAHFDDHNEKRIRDRRKSFRQSKMRQKKHARQTRQRRNSDPSFDSSFDAGKDDASRLPDHCQRHHPQIASPSTLSDDDDEELLVVDSLHQATVTLKSQSSQLNVKFDVSKGPEIPTATVLQQNLEAVEGIGLEDDNNSINNRMQTILEEDAAVTISLVGALGAVGKKHFQGQKASKSCDDPVVTPPTPFGSYKRQERWSKSLAEEMATLSFIDTSPIEERENKPPRTVLPSNMRASSSDHYHYYYHHHRSPPSTRHDQPEPSVSQSFASLASEEETSSPDEGGTLKRNNKVQTGFRSDYRSVEGAGPMRAQSTSTYSKSEPLLYAAKIYDPEEEELFLDIAEDSISLSPEAFPVTYSAELPPPPKPFDDHMLRGTIDPRSEDRTRSNLEQCQPMSVPLVGSCPRSHQEKRSGI</sequence>
<feature type="compositionally biased region" description="Low complexity" evidence="6">
    <location>
        <begin position="180"/>
        <end position="189"/>
    </location>
</feature>
<dbReference type="Proteomes" id="UP000318571">
    <property type="component" value="Chromosome 8"/>
</dbReference>
<feature type="region of interest" description="Disordered" evidence="6">
    <location>
        <begin position="93"/>
        <end position="148"/>
    </location>
</feature>
<feature type="compositionally biased region" description="Basic and acidic residues" evidence="6">
    <location>
        <begin position="687"/>
        <end position="697"/>
    </location>
</feature>
<dbReference type="PANTHER" id="PTHR31815">
    <property type="entry name" value="AGAP005329-PA"/>
    <property type="match status" value="1"/>
</dbReference>
<feature type="compositionally biased region" description="Low complexity" evidence="6">
    <location>
        <begin position="304"/>
        <end position="328"/>
    </location>
</feature>
<evidence type="ECO:0000256" key="5">
    <source>
        <dbReference type="ARBA" id="ARBA00023136"/>
    </source>
</evidence>
<feature type="compositionally biased region" description="Basic and acidic residues" evidence="6">
    <location>
        <begin position="848"/>
        <end position="860"/>
    </location>
</feature>
<dbReference type="EMBL" id="VCGU01000459">
    <property type="protein sequence ID" value="TRY62077.1"/>
    <property type="molecule type" value="Genomic_DNA"/>
</dbReference>
<evidence type="ECO:0000256" key="4">
    <source>
        <dbReference type="ARBA" id="ARBA00022989"/>
    </source>
</evidence>
<evidence type="ECO:0000256" key="3">
    <source>
        <dbReference type="ARBA" id="ARBA00022692"/>
    </source>
</evidence>
<evidence type="ECO:0000256" key="6">
    <source>
        <dbReference type="SAM" id="MobiDB-lite"/>
    </source>
</evidence>
<feature type="compositionally biased region" description="Low complexity" evidence="6">
    <location>
        <begin position="567"/>
        <end position="578"/>
    </location>
</feature>
<evidence type="ECO:0000313" key="9">
    <source>
        <dbReference type="Proteomes" id="UP000318571"/>
    </source>
</evidence>
<evidence type="ECO:0000313" key="8">
    <source>
        <dbReference type="EMBL" id="TRY62077.1"/>
    </source>
</evidence>
<proteinExistence type="inferred from homology"/>
<feature type="region of interest" description="Disordered" evidence="6">
    <location>
        <begin position="1012"/>
        <end position="1115"/>
    </location>
</feature>
<comment type="similarity">
    <text evidence="2">Belongs to the TMEM200 family.</text>
</comment>